<feature type="region of interest" description="Disordered" evidence="1">
    <location>
        <begin position="65"/>
        <end position="89"/>
    </location>
</feature>
<evidence type="ECO:0000256" key="1">
    <source>
        <dbReference type="SAM" id="MobiDB-lite"/>
    </source>
</evidence>
<sequence>MGRSSFHHTSTRIICTCLLLLACLDITMGLAVLHWNKQQNTPTDALSDVPQQADTSVRRRPFMLGAKMKGKSKNQEKVEADPKASHNPTEASIVVADWRERGAEGVQWRFPGAATEKSGGSIRGRKVGLNVGNAKIKPGAQSGTVGSGGGAAVVEVGGAGRKSGKKAGEMWSVCARFDCEKVERMGEL</sequence>
<dbReference type="EMBL" id="JACGCI010000080">
    <property type="protein sequence ID" value="KAF6747582.1"/>
    <property type="molecule type" value="Genomic_DNA"/>
</dbReference>
<feature type="chain" id="PRO_5034535374" evidence="2">
    <location>
        <begin position="30"/>
        <end position="188"/>
    </location>
</feature>
<evidence type="ECO:0000256" key="2">
    <source>
        <dbReference type="SAM" id="SignalP"/>
    </source>
</evidence>
<feature type="signal peptide" evidence="2">
    <location>
        <begin position="1"/>
        <end position="29"/>
    </location>
</feature>
<proteinExistence type="predicted"/>
<reference evidence="3 4" key="1">
    <citation type="submission" date="2020-07" db="EMBL/GenBank/DDBJ databases">
        <title>Comparative genomics of pyrophilous fungi reveals a link between fire events and developmental genes.</title>
        <authorList>
            <consortium name="DOE Joint Genome Institute"/>
            <person name="Steindorff A.S."/>
            <person name="Carver A."/>
            <person name="Calhoun S."/>
            <person name="Stillman K."/>
            <person name="Liu H."/>
            <person name="Lipzen A."/>
            <person name="Pangilinan J."/>
            <person name="Labutti K."/>
            <person name="Bruns T.D."/>
            <person name="Grigoriev I.V."/>
        </authorList>
    </citation>
    <scope>NUCLEOTIDE SEQUENCE [LARGE SCALE GENOMIC DNA]</scope>
    <source>
        <strain evidence="3 4">CBS 144469</strain>
    </source>
</reference>
<accession>A0A8H6HJZ6</accession>
<organism evidence="3 4">
    <name type="scientific">Ephemerocybe angulata</name>
    <dbReference type="NCBI Taxonomy" id="980116"/>
    <lineage>
        <taxon>Eukaryota</taxon>
        <taxon>Fungi</taxon>
        <taxon>Dikarya</taxon>
        <taxon>Basidiomycota</taxon>
        <taxon>Agaricomycotina</taxon>
        <taxon>Agaricomycetes</taxon>
        <taxon>Agaricomycetidae</taxon>
        <taxon>Agaricales</taxon>
        <taxon>Agaricineae</taxon>
        <taxon>Psathyrellaceae</taxon>
        <taxon>Ephemerocybe</taxon>
    </lineage>
</organism>
<dbReference type="Proteomes" id="UP000521943">
    <property type="component" value="Unassembled WGS sequence"/>
</dbReference>
<name>A0A8H6HJZ6_9AGAR</name>
<comment type="caution">
    <text evidence="3">The sequence shown here is derived from an EMBL/GenBank/DDBJ whole genome shotgun (WGS) entry which is preliminary data.</text>
</comment>
<protein>
    <submittedName>
        <fullName evidence="3">Uncharacterized protein</fullName>
    </submittedName>
</protein>
<keyword evidence="2" id="KW-0732">Signal</keyword>
<feature type="compositionally biased region" description="Basic and acidic residues" evidence="1">
    <location>
        <begin position="73"/>
        <end position="84"/>
    </location>
</feature>
<dbReference type="PROSITE" id="PS51257">
    <property type="entry name" value="PROKAR_LIPOPROTEIN"/>
    <property type="match status" value="1"/>
</dbReference>
<evidence type="ECO:0000313" key="3">
    <source>
        <dbReference type="EMBL" id="KAF6747582.1"/>
    </source>
</evidence>
<dbReference type="AlphaFoldDB" id="A0A8H6HJZ6"/>
<gene>
    <name evidence="3" type="ORF">DFP72DRAFT_854348</name>
</gene>
<evidence type="ECO:0000313" key="4">
    <source>
        <dbReference type="Proteomes" id="UP000521943"/>
    </source>
</evidence>
<keyword evidence="4" id="KW-1185">Reference proteome</keyword>